<evidence type="ECO:0000256" key="4">
    <source>
        <dbReference type="ARBA" id="ARBA00022741"/>
    </source>
</evidence>
<evidence type="ECO:0000256" key="5">
    <source>
        <dbReference type="ARBA" id="ARBA00022749"/>
    </source>
</evidence>
<keyword evidence="4 9" id="KW-0547">Nucleotide-binding</keyword>
<evidence type="ECO:0000313" key="12">
    <source>
        <dbReference type="Proteomes" id="UP000245959"/>
    </source>
</evidence>
<dbReference type="FunFam" id="3.40.50.620:FF:000001">
    <property type="entry name" value="GMP synthase [glutamine-hydrolyzing]"/>
    <property type="match status" value="1"/>
</dbReference>
<dbReference type="Pfam" id="PF00958">
    <property type="entry name" value="GMP_synt_C"/>
    <property type="match status" value="1"/>
</dbReference>
<dbReference type="UniPathway" id="UPA00189">
    <property type="reaction ID" value="UER00296"/>
</dbReference>
<feature type="active site" evidence="9">
    <location>
        <position position="169"/>
    </location>
</feature>
<keyword evidence="6 9" id="KW-0658">Purine biosynthesis</keyword>
<evidence type="ECO:0000313" key="11">
    <source>
        <dbReference type="EMBL" id="PVY45277.1"/>
    </source>
</evidence>
<dbReference type="HAMAP" id="MF_00344">
    <property type="entry name" value="GMP_synthase"/>
    <property type="match status" value="1"/>
</dbReference>
<dbReference type="AlphaFoldDB" id="A0A2U1B9S2"/>
<dbReference type="Proteomes" id="UP000245959">
    <property type="component" value="Unassembled WGS sequence"/>
</dbReference>
<feature type="binding site" evidence="10">
    <location>
        <begin position="223"/>
        <end position="229"/>
    </location>
    <ligand>
        <name>ATP</name>
        <dbReference type="ChEBI" id="CHEBI:30616"/>
    </ligand>
</feature>
<dbReference type="GO" id="GO:0005829">
    <property type="term" value="C:cytosol"/>
    <property type="evidence" value="ECO:0007669"/>
    <property type="project" value="TreeGrafter"/>
</dbReference>
<dbReference type="InterPro" id="IPR001674">
    <property type="entry name" value="GMP_synth_C"/>
</dbReference>
<dbReference type="CDD" id="cd01997">
    <property type="entry name" value="GMP_synthase_C"/>
    <property type="match status" value="1"/>
</dbReference>
<dbReference type="EC" id="6.3.5.2" evidence="9"/>
<protein>
    <recommendedName>
        <fullName evidence="9">GMP synthase [glutamine-hydrolyzing]</fullName>
        <ecNumber evidence="9">6.3.5.2</ecNumber>
    </recommendedName>
    <alternativeName>
        <fullName evidence="9">GMP synthetase</fullName>
    </alternativeName>
    <alternativeName>
        <fullName evidence="9">Glutamine amidotransferase</fullName>
    </alternativeName>
</protein>
<dbReference type="InterPro" id="IPR017926">
    <property type="entry name" value="GATASE"/>
</dbReference>
<evidence type="ECO:0000256" key="8">
    <source>
        <dbReference type="ARBA" id="ARBA00022962"/>
    </source>
</evidence>
<dbReference type="InterPro" id="IPR025777">
    <property type="entry name" value="GMPS_ATP_PPase_dom"/>
</dbReference>
<dbReference type="NCBIfam" id="TIGR00888">
    <property type="entry name" value="guaA_Nterm"/>
    <property type="match status" value="1"/>
</dbReference>
<dbReference type="OrthoDB" id="9802219at2"/>
<dbReference type="PANTHER" id="PTHR11922:SF2">
    <property type="entry name" value="GMP SYNTHASE [GLUTAMINE-HYDROLYZING]"/>
    <property type="match status" value="1"/>
</dbReference>
<evidence type="ECO:0000256" key="1">
    <source>
        <dbReference type="ARBA" id="ARBA00002332"/>
    </source>
</evidence>
<evidence type="ECO:0000256" key="2">
    <source>
        <dbReference type="ARBA" id="ARBA00005153"/>
    </source>
</evidence>
<evidence type="ECO:0000256" key="10">
    <source>
        <dbReference type="PROSITE-ProRule" id="PRU00886"/>
    </source>
</evidence>
<dbReference type="PRINTS" id="PR00096">
    <property type="entry name" value="GATASE"/>
</dbReference>
<dbReference type="EMBL" id="QEKH01000003">
    <property type="protein sequence ID" value="PVY45277.1"/>
    <property type="molecule type" value="Genomic_DNA"/>
</dbReference>
<keyword evidence="3 9" id="KW-0436">Ligase</keyword>
<organism evidence="11 12">
    <name type="scientific">Victivallis vadensis</name>
    <dbReference type="NCBI Taxonomy" id="172901"/>
    <lineage>
        <taxon>Bacteria</taxon>
        <taxon>Pseudomonadati</taxon>
        <taxon>Lentisphaerota</taxon>
        <taxon>Lentisphaeria</taxon>
        <taxon>Victivallales</taxon>
        <taxon>Victivallaceae</taxon>
        <taxon>Victivallis</taxon>
    </lineage>
</organism>
<dbReference type="InterPro" id="IPR004739">
    <property type="entry name" value="GMP_synth_GATase"/>
</dbReference>
<dbReference type="GO" id="GO:0005524">
    <property type="term" value="F:ATP binding"/>
    <property type="evidence" value="ECO:0007669"/>
    <property type="project" value="UniProtKB-UniRule"/>
</dbReference>
<dbReference type="SUPFAM" id="SSF52317">
    <property type="entry name" value="Class I glutamine amidotransferase-like"/>
    <property type="match status" value="1"/>
</dbReference>
<gene>
    <name evidence="9" type="primary">guaA</name>
    <name evidence="11" type="ORF">C8D82_103192</name>
</gene>
<dbReference type="RefSeq" id="WP_116882844.1">
    <property type="nucleotide sequence ID" value="NZ_CABMMC010000070.1"/>
</dbReference>
<dbReference type="SUPFAM" id="SSF54810">
    <property type="entry name" value="GMP synthetase C-terminal dimerisation domain"/>
    <property type="match status" value="1"/>
</dbReference>
<dbReference type="NCBIfam" id="TIGR00884">
    <property type="entry name" value="guaA_Cterm"/>
    <property type="match status" value="1"/>
</dbReference>
<comment type="function">
    <text evidence="1 9">Catalyzes the synthesis of GMP from XMP.</text>
</comment>
<name>A0A2U1B9S2_9BACT</name>
<comment type="catalytic activity">
    <reaction evidence="9">
        <text>XMP + L-glutamine + ATP + H2O = GMP + L-glutamate + AMP + diphosphate + 2 H(+)</text>
        <dbReference type="Rhea" id="RHEA:11680"/>
        <dbReference type="ChEBI" id="CHEBI:15377"/>
        <dbReference type="ChEBI" id="CHEBI:15378"/>
        <dbReference type="ChEBI" id="CHEBI:29985"/>
        <dbReference type="ChEBI" id="CHEBI:30616"/>
        <dbReference type="ChEBI" id="CHEBI:33019"/>
        <dbReference type="ChEBI" id="CHEBI:57464"/>
        <dbReference type="ChEBI" id="CHEBI:58115"/>
        <dbReference type="ChEBI" id="CHEBI:58359"/>
        <dbReference type="ChEBI" id="CHEBI:456215"/>
        <dbReference type="EC" id="6.3.5.2"/>
    </reaction>
</comment>
<evidence type="ECO:0000256" key="9">
    <source>
        <dbReference type="HAMAP-Rule" id="MF_00344"/>
    </source>
</evidence>
<accession>A0A2U1B9S2</accession>
<dbReference type="NCBIfam" id="NF000848">
    <property type="entry name" value="PRK00074.1"/>
    <property type="match status" value="1"/>
</dbReference>
<dbReference type="PROSITE" id="PS51273">
    <property type="entry name" value="GATASE_TYPE_1"/>
    <property type="match status" value="1"/>
</dbReference>
<feature type="active site" description="Nucleophile" evidence="9">
    <location>
        <position position="81"/>
    </location>
</feature>
<dbReference type="FunFam" id="3.30.300.10:FF:000002">
    <property type="entry name" value="GMP synthase [glutamine-hydrolyzing]"/>
    <property type="match status" value="1"/>
</dbReference>
<dbReference type="GeneID" id="78294171"/>
<dbReference type="Gene3D" id="3.40.50.620">
    <property type="entry name" value="HUPs"/>
    <property type="match status" value="1"/>
</dbReference>
<keyword evidence="12" id="KW-1185">Reference proteome</keyword>
<reference evidence="11 12" key="1">
    <citation type="submission" date="2018-04" db="EMBL/GenBank/DDBJ databases">
        <title>Genomic Encyclopedia of Type Strains, Phase IV (KMG-IV): sequencing the most valuable type-strain genomes for metagenomic binning, comparative biology and taxonomic classification.</title>
        <authorList>
            <person name="Goeker M."/>
        </authorList>
    </citation>
    <scope>NUCLEOTIDE SEQUENCE [LARGE SCALE GENOMIC DNA]</scope>
    <source>
        <strain evidence="11 12">DSM 14823</strain>
    </source>
</reference>
<evidence type="ECO:0000256" key="3">
    <source>
        <dbReference type="ARBA" id="ARBA00022598"/>
    </source>
</evidence>
<dbReference type="FunFam" id="3.40.50.880:FF:000001">
    <property type="entry name" value="GMP synthase [glutamine-hydrolyzing]"/>
    <property type="match status" value="1"/>
</dbReference>
<dbReference type="InterPro" id="IPR022310">
    <property type="entry name" value="NAD/GMP_synthase"/>
</dbReference>
<dbReference type="PROSITE" id="PS51553">
    <property type="entry name" value="GMPS_ATP_PPASE"/>
    <property type="match status" value="1"/>
</dbReference>
<dbReference type="PRINTS" id="PR00099">
    <property type="entry name" value="CPSGATASE"/>
</dbReference>
<keyword evidence="5 9" id="KW-0332">GMP biosynthesis</keyword>
<dbReference type="GO" id="GO:0003921">
    <property type="term" value="F:GMP synthase activity"/>
    <property type="evidence" value="ECO:0007669"/>
    <property type="project" value="InterPro"/>
</dbReference>
<keyword evidence="8 9" id="KW-0315">Glutamine amidotransferase</keyword>
<comment type="caution">
    <text evidence="11">The sequence shown here is derived from an EMBL/GenBank/DDBJ whole genome shotgun (WGS) entry which is preliminary data.</text>
</comment>
<feature type="active site" evidence="9">
    <location>
        <position position="171"/>
    </location>
</feature>
<dbReference type="Pfam" id="PF02540">
    <property type="entry name" value="NAD_synthase"/>
    <property type="match status" value="1"/>
</dbReference>
<comment type="subunit">
    <text evidence="9">Homodimer.</text>
</comment>
<keyword evidence="7 9" id="KW-0067">ATP-binding</keyword>
<dbReference type="CDD" id="cd01742">
    <property type="entry name" value="GATase1_GMP_Synthase"/>
    <property type="match status" value="1"/>
</dbReference>
<dbReference type="InterPro" id="IPR022955">
    <property type="entry name" value="GMP_synthase"/>
</dbReference>
<dbReference type="SUPFAM" id="SSF52402">
    <property type="entry name" value="Adenine nucleotide alpha hydrolases-like"/>
    <property type="match status" value="1"/>
</dbReference>
<comment type="pathway">
    <text evidence="2 9">Purine metabolism; GMP biosynthesis; GMP from XMP (L-Gln route): step 1/1.</text>
</comment>
<evidence type="ECO:0000256" key="7">
    <source>
        <dbReference type="ARBA" id="ARBA00022840"/>
    </source>
</evidence>
<dbReference type="InterPro" id="IPR029062">
    <property type="entry name" value="Class_I_gatase-like"/>
</dbReference>
<dbReference type="Gene3D" id="3.30.300.10">
    <property type="match status" value="1"/>
</dbReference>
<sequence>MSETIVVLDFGSQYSQLIARRIRECRVYSKIMPYYTSAEAIRAENPKGIILSGGPASVYSEHAPKCDPAIFELGIPVLGICYGLQLMIHTLGGEITRGHAREYGKAMLKIVKSGNLFLGLDGEIQVWMSHGDKVAKMPAGGFEILGSSGNTEFCAVHMPERNLYGIQFHPEVVHTPQGKTIIGNFCKNICKCVGDWTMESFIEQQVREIRAKVGSANVILGLSGGVDSSVAAALIHKAIGKQLNCIFVNNGLLRKNEAERVRNLFGRAFDMKLIYVDATERFLARLAGVEEPEKKRKIIGNEFVQVFDDASAQIEQAEFLAQGTTYPDVIESVPIDGNPAAMIKSHHNVGGLPKEMKFQLLEPLSRLFKDEVREVGRQLGLPEDVVMRQPFPGPGLAVRHLGAVSQKTLDILRDADEIVVEEIKKAGLYYSIWQTFAVFLPIRTVGVMGDERTYDYVIALRAVESTDGMTADWVQLPYDLLGRISSRIINEVNGVNRVVYDITSKPPGTIEWE</sequence>
<dbReference type="Gene3D" id="3.40.50.880">
    <property type="match status" value="1"/>
</dbReference>
<dbReference type="PANTHER" id="PTHR11922">
    <property type="entry name" value="GMP SYNTHASE-RELATED"/>
    <property type="match status" value="1"/>
</dbReference>
<dbReference type="InterPro" id="IPR014729">
    <property type="entry name" value="Rossmann-like_a/b/a_fold"/>
</dbReference>
<proteinExistence type="inferred from homology"/>
<dbReference type="PRINTS" id="PR00097">
    <property type="entry name" value="ANTSNTHASEII"/>
</dbReference>
<evidence type="ECO:0000256" key="6">
    <source>
        <dbReference type="ARBA" id="ARBA00022755"/>
    </source>
</evidence>
<dbReference type="Pfam" id="PF00117">
    <property type="entry name" value="GATase"/>
    <property type="match status" value="1"/>
</dbReference>